<protein>
    <submittedName>
        <fullName evidence="3">Uncharacterized protein</fullName>
    </submittedName>
</protein>
<feature type="compositionally biased region" description="Polar residues" evidence="1">
    <location>
        <begin position="106"/>
        <end position="118"/>
    </location>
</feature>
<comment type="caution">
    <text evidence="3">The sequence shown here is derived from an EMBL/GenBank/DDBJ whole genome shotgun (WGS) entry which is preliminary data.</text>
</comment>
<evidence type="ECO:0000313" key="4">
    <source>
        <dbReference type="Proteomes" id="UP000249645"/>
    </source>
</evidence>
<dbReference type="EMBL" id="QFOI01000052">
    <property type="protein sequence ID" value="PZP50818.1"/>
    <property type="molecule type" value="Genomic_DNA"/>
</dbReference>
<organism evidence="3 4">
    <name type="scientific">Pseudopedobacter saltans</name>
    <dbReference type="NCBI Taxonomy" id="151895"/>
    <lineage>
        <taxon>Bacteria</taxon>
        <taxon>Pseudomonadati</taxon>
        <taxon>Bacteroidota</taxon>
        <taxon>Sphingobacteriia</taxon>
        <taxon>Sphingobacteriales</taxon>
        <taxon>Sphingobacteriaceae</taxon>
        <taxon>Pseudopedobacter</taxon>
    </lineage>
</organism>
<keyword evidence="2" id="KW-0732">Signal</keyword>
<evidence type="ECO:0000256" key="1">
    <source>
        <dbReference type="SAM" id="MobiDB-lite"/>
    </source>
</evidence>
<feature type="region of interest" description="Disordered" evidence="1">
    <location>
        <begin position="98"/>
        <end position="118"/>
    </location>
</feature>
<gene>
    <name evidence="3" type="ORF">DI598_04745</name>
</gene>
<dbReference type="Proteomes" id="UP000249645">
    <property type="component" value="Unassembled WGS sequence"/>
</dbReference>
<proteinExistence type="predicted"/>
<accession>A0A2W5F5Z1</accession>
<evidence type="ECO:0000256" key="2">
    <source>
        <dbReference type="SAM" id="SignalP"/>
    </source>
</evidence>
<evidence type="ECO:0000313" key="3">
    <source>
        <dbReference type="EMBL" id="PZP50818.1"/>
    </source>
</evidence>
<sequence>MKSKILLLTVLASLGISVNSFAQQRPPVRQEQRIEKKANVVEVRYYYIPEYNAYFDAINKVYYYNKNNKWVKTNKPSRINKNIAKAPRQPIRDLKKNEMPYDHNSQHVQTWKGQQARR</sequence>
<name>A0A2W5F5Z1_9SPHI</name>
<feature type="chain" id="PRO_5016180416" evidence="2">
    <location>
        <begin position="23"/>
        <end position="118"/>
    </location>
</feature>
<reference evidence="3 4" key="1">
    <citation type="submission" date="2017-11" db="EMBL/GenBank/DDBJ databases">
        <title>Infants hospitalized years apart are colonized by the same room-sourced microbial strains.</title>
        <authorList>
            <person name="Brooks B."/>
            <person name="Olm M.R."/>
            <person name="Firek B.A."/>
            <person name="Baker R."/>
            <person name="Thomas B.C."/>
            <person name="Morowitz M.J."/>
            <person name="Banfield J.F."/>
        </authorList>
    </citation>
    <scope>NUCLEOTIDE SEQUENCE [LARGE SCALE GENOMIC DNA]</scope>
    <source>
        <strain evidence="3">S2_009_000_R2_76</strain>
    </source>
</reference>
<dbReference type="AlphaFoldDB" id="A0A2W5F5Z1"/>
<feature type="signal peptide" evidence="2">
    <location>
        <begin position="1"/>
        <end position="22"/>
    </location>
</feature>